<feature type="compositionally biased region" description="Basic residues" evidence="2">
    <location>
        <begin position="868"/>
        <end position="877"/>
    </location>
</feature>
<proteinExistence type="predicted"/>
<evidence type="ECO:0000256" key="1">
    <source>
        <dbReference type="SAM" id="Coils"/>
    </source>
</evidence>
<dbReference type="PANTHER" id="PTHR15836:SF4">
    <property type="entry name" value="PERIPHILIN-1"/>
    <property type="match status" value="1"/>
</dbReference>
<dbReference type="PANTHER" id="PTHR15836">
    <property type="entry name" value="PERIPHILIN 1"/>
    <property type="match status" value="1"/>
</dbReference>
<feature type="compositionally biased region" description="Polar residues" evidence="2">
    <location>
        <begin position="176"/>
        <end position="192"/>
    </location>
</feature>
<feature type="region of interest" description="Disordered" evidence="2">
    <location>
        <begin position="809"/>
        <end position="880"/>
    </location>
</feature>
<dbReference type="GeneID" id="129329687"/>
<evidence type="ECO:0000313" key="8">
    <source>
        <dbReference type="RefSeq" id="XP_054835208.1"/>
    </source>
</evidence>
<feature type="coiled-coil region" evidence="1">
    <location>
        <begin position="324"/>
        <end position="353"/>
    </location>
</feature>
<feature type="domain" description="Periphilin-1 C-terminal" evidence="3">
    <location>
        <begin position="937"/>
        <end position="1016"/>
    </location>
</feature>
<dbReference type="GO" id="GO:0045814">
    <property type="term" value="P:negative regulation of gene expression, epigenetic"/>
    <property type="evidence" value="ECO:0007669"/>
    <property type="project" value="TreeGrafter"/>
</dbReference>
<gene>
    <name evidence="5 6 7 8" type="primary">LOC129329687</name>
</gene>
<feature type="region of interest" description="Disordered" evidence="2">
    <location>
        <begin position="23"/>
        <end position="78"/>
    </location>
</feature>
<sequence length="1020" mass="114601">MERGFPHPWRMYRGKGAGPWFSGADMPHERWAGRPYPQSSQDYRYSQWGQDPPDPQWRHPNPQWDHPNPRWSQDQQNSQCYHVPQWEHYYPEQPSQDYGYGFDNGNFLHRGSGSYGCSRGKFYGKRSSSSHFYKGKDNPHNSSRVLIEMKQNKKGNDSEVKKDESAIPAETKQAQEDTVASVKNTNPPQQSKKGNDSDVKKDNSAILKETKQAQEDSVALVKNRDPPQFSQKTSNAITSPSQFSFRLPPDSTCQMCNPAKTEAAEPVSRKISKAIISPSQFSFCLPPDSLTCQMCSPAKAEKAELVSLDTGPRTEDRCRVECCTQAAQSELTATLENLKKEEEKIELDKLQDKVTEVQPSQPASLLPSNATGSFCPVIKEEPMPVQLGTPQAIEAHRSPSVSLPCAEAPSGKQAPSAIMKSFCPVIKKEPVLVPEIKQDMDIASLTDPTPVTEPSAPSHVVEPPAPLETKEALVSLKREDELLESSQPTDHFNHVVSPPTLEIPFLSENADECQSEGKEDLELSQMGGSHEVADCRQARDAAGSSVLPAVPSDIQSVPVLVRGKETERPYIWESGSSLHAQNFNWSDGGKGWAPEDYQEPSWGVDEAKKYDDVTEPDRNSVLSHSSFHSHYSCDQNLDTGRVLECRSSSPKSNHSSDSKYYSAQRTTKEPCFKCLRSPLRQVHQSRSPLKQGHHSRSPLRQGRQSRSPLRQGCQSRSPLRQGCQSRSPLRQGRHSSSPLRQGRHSRSPLSQNWHLRSPLRRDRSYSWDSQGSSGRRENNLWTGDCNKCHCKYCRSPSQERFQERKLPHSYLTDKRHHNHHLKGSSKLYRTSNSYSPQNSRMKSQTRKRKSTHHEGTKKEKSTSVKQTKSSKVKKKSRNVLAPVNHDAALAVETSITSEITEHFHPVNTEDSESVQLAASSEDTGFPHQSCARKETGTSAPSKTVEDPRSVAVLRRRNQIEQDYLQVMLNFAVVATMLLQKEPCMEEALEVALRANMRSVGDYYESMLKNFIDDYDSSETP</sequence>
<reference evidence="5 6" key="1">
    <citation type="submission" date="2025-04" db="UniProtKB">
        <authorList>
            <consortium name="RefSeq"/>
        </authorList>
    </citation>
    <scope>IDENTIFICATION</scope>
    <source>
        <tissue evidence="5 6">Blood</tissue>
    </source>
</reference>
<evidence type="ECO:0000259" key="3">
    <source>
        <dbReference type="Pfam" id="PF25234"/>
    </source>
</evidence>
<dbReference type="AlphaFoldDB" id="A0AA97JD00"/>
<dbReference type="RefSeq" id="XP_054835205.1">
    <property type="nucleotide sequence ID" value="XM_054979230.1"/>
</dbReference>
<protein>
    <submittedName>
        <fullName evidence="5 6">Serine/arginine repetitive matrix protein 2-like isoform X1</fullName>
    </submittedName>
</protein>
<dbReference type="KEGG" id="emc:129329687"/>
<feature type="region of interest" description="Disordered" evidence="2">
    <location>
        <begin position="921"/>
        <end position="947"/>
    </location>
</feature>
<keyword evidence="1" id="KW-0175">Coiled coil</keyword>
<keyword evidence="4" id="KW-1185">Reference proteome</keyword>
<evidence type="ECO:0000313" key="6">
    <source>
        <dbReference type="RefSeq" id="XP_054835206.1"/>
    </source>
</evidence>
<feature type="compositionally biased region" description="Polar residues" evidence="2">
    <location>
        <begin position="37"/>
        <end position="49"/>
    </location>
</feature>
<dbReference type="GO" id="GO:0097355">
    <property type="term" value="P:protein localization to heterochromatin"/>
    <property type="evidence" value="ECO:0007669"/>
    <property type="project" value="TreeGrafter"/>
</dbReference>
<organism evidence="4 6">
    <name type="scientific">Eublepharis macularius</name>
    <name type="common">Leopard gecko</name>
    <name type="synonym">Cyrtodactylus macularius</name>
    <dbReference type="NCBI Taxonomy" id="481883"/>
    <lineage>
        <taxon>Eukaryota</taxon>
        <taxon>Metazoa</taxon>
        <taxon>Chordata</taxon>
        <taxon>Craniata</taxon>
        <taxon>Vertebrata</taxon>
        <taxon>Euteleostomi</taxon>
        <taxon>Lepidosauria</taxon>
        <taxon>Squamata</taxon>
        <taxon>Bifurcata</taxon>
        <taxon>Gekkota</taxon>
        <taxon>Eublepharidae</taxon>
        <taxon>Eublepharinae</taxon>
        <taxon>Eublepharis</taxon>
    </lineage>
</organism>
<dbReference type="GO" id="GO:0005654">
    <property type="term" value="C:nucleoplasm"/>
    <property type="evidence" value="ECO:0007669"/>
    <property type="project" value="TreeGrafter"/>
</dbReference>
<dbReference type="RefSeq" id="XP_054835207.1">
    <property type="nucleotide sequence ID" value="XM_054979232.1"/>
</dbReference>
<feature type="region of interest" description="Disordered" evidence="2">
    <location>
        <begin position="150"/>
        <end position="202"/>
    </location>
</feature>
<dbReference type="InterPro" id="IPR028851">
    <property type="entry name" value="Pphln1"/>
</dbReference>
<evidence type="ECO:0000313" key="5">
    <source>
        <dbReference type="RefSeq" id="XP_054835205.1"/>
    </source>
</evidence>
<feature type="compositionally biased region" description="Polar residues" evidence="2">
    <location>
        <begin position="827"/>
        <end position="842"/>
    </location>
</feature>
<evidence type="ECO:0000256" key="2">
    <source>
        <dbReference type="SAM" id="MobiDB-lite"/>
    </source>
</evidence>
<dbReference type="InterPro" id="IPR057603">
    <property type="entry name" value="Periphilin-1_C"/>
</dbReference>
<feature type="compositionally biased region" description="Basic residues" evidence="2">
    <location>
        <begin position="814"/>
        <end position="823"/>
    </location>
</feature>
<feature type="compositionally biased region" description="Basic and acidic residues" evidence="2">
    <location>
        <begin position="150"/>
        <end position="165"/>
    </location>
</feature>
<evidence type="ECO:0000313" key="4">
    <source>
        <dbReference type="Proteomes" id="UP001190640"/>
    </source>
</evidence>
<name>A0AA97JD00_EUBMA</name>
<feature type="compositionally biased region" description="Basic and acidic residues" evidence="2">
    <location>
        <begin position="852"/>
        <end position="862"/>
    </location>
</feature>
<evidence type="ECO:0000313" key="7">
    <source>
        <dbReference type="RefSeq" id="XP_054835207.1"/>
    </source>
</evidence>
<dbReference type="RefSeq" id="XP_054835208.1">
    <property type="nucleotide sequence ID" value="XM_054979233.1"/>
</dbReference>
<accession>A0AA97JD00</accession>
<dbReference type="GO" id="GO:0045892">
    <property type="term" value="P:negative regulation of DNA-templated transcription"/>
    <property type="evidence" value="ECO:0007669"/>
    <property type="project" value="InterPro"/>
</dbReference>
<feature type="compositionally biased region" description="Basic and acidic residues" evidence="2">
    <location>
        <begin position="193"/>
        <end position="202"/>
    </location>
</feature>
<feature type="compositionally biased region" description="Polar residues" evidence="2">
    <location>
        <begin position="702"/>
        <end position="739"/>
    </location>
</feature>
<dbReference type="Proteomes" id="UP001190640">
    <property type="component" value="Chromosome 5"/>
</dbReference>
<dbReference type="Pfam" id="PF25234">
    <property type="entry name" value="Periphilin_C"/>
    <property type="match status" value="1"/>
</dbReference>
<feature type="region of interest" description="Disordered" evidence="2">
    <location>
        <begin position="682"/>
        <end position="778"/>
    </location>
</feature>
<dbReference type="RefSeq" id="XP_054835206.1">
    <property type="nucleotide sequence ID" value="XM_054979231.1"/>
</dbReference>